<dbReference type="PANTHER" id="PTHR24173">
    <property type="entry name" value="ANKYRIN REPEAT CONTAINING"/>
    <property type="match status" value="1"/>
</dbReference>
<feature type="repeat" description="ANK" evidence="3">
    <location>
        <begin position="1475"/>
        <end position="1508"/>
    </location>
</feature>
<feature type="repeat" description="ANK" evidence="3">
    <location>
        <begin position="1240"/>
        <end position="1273"/>
    </location>
</feature>
<evidence type="ECO:0000313" key="5">
    <source>
        <dbReference type="EMBL" id="KAA8632408.1"/>
    </source>
</evidence>
<dbReference type="SUPFAM" id="SSF48403">
    <property type="entry name" value="Ankyrin repeat"/>
    <property type="match status" value="2"/>
</dbReference>
<dbReference type="Gene3D" id="1.25.40.20">
    <property type="entry name" value="Ankyrin repeat-containing domain"/>
    <property type="match status" value="4"/>
</dbReference>
<feature type="repeat" description="ANK" evidence="3">
    <location>
        <begin position="1377"/>
        <end position="1409"/>
    </location>
</feature>
<dbReference type="PROSITE" id="PS50088">
    <property type="entry name" value="ANK_REPEAT"/>
    <property type="match status" value="7"/>
</dbReference>
<accession>A0A8S8ZSH7</accession>
<feature type="repeat" description="ANK" evidence="3">
    <location>
        <begin position="1170"/>
        <end position="1202"/>
    </location>
</feature>
<dbReference type="InterPro" id="IPR036770">
    <property type="entry name" value="Ankyrin_rpt-contain_sf"/>
</dbReference>
<feature type="region of interest" description="Disordered" evidence="4">
    <location>
        <begin position="1"/>
        <end position="68"/>
    </location>
</feature>
<organism evidence="5 6">
    <name type="scientific">Sordaria macrospora</name>
    <dbReference type="NCBI Taxonomy" id="5147"/>
    <lineage>
        <taxon>Eukaryota</taxon>
        <taxon>Fungi</taxon>
        <taxon>Dikarya</taxon>
        <taxon>Ascomycota</taxon>
        <taxon>Pezizomycotina</taxon>
        <taxon>Sordariomycetes</taxon>
        <taxon>Sordariomycetidae</taxon>
        <taxon>Sordariales</taxon>
        <taxon>Sordariaceae</taxon>
        <taxon>Sordaria</taxon>
    </lineage>
</organism>
<dbReference type="SUPFAM" id="SSF140860">
    <property type="entry name" value="Pseudo ankyrin repeat-like"/>
    <property type="match status" value="1"/>
</dbReference>
<dbReference type="VEuPathDB" id="FungiDB:SMAC_05198"/>
<gene>
    <name evidence="5" type="ORF">SMACR_05198</name>
</gene>
<dbReference type="SMART" id="SM00248">
    <property type="entry name" value="ANK"/>
    <property type="match status" value="18"/>
</dbReference>
<feature type="compositionally biased region" description="Basic and acidic residues" evidence="4">
    <location>
        <begin position="48"/>
        <end position="66"/>
    </location>
</feature>
<dbReference type="Pfam" id="PF00023">
    <property type="entry name" value="Ank"/>
    <property type="match status" value="1"/>
</dbReference>
<keyword evidence="2 3" id="KW-0040">ANK repeat</keyword>
<name>A0A8S8ZSH7_SORMA</name>
<keyword evidence="1" id="KW-0677">Repeat</keyword>
<feature type="repeat" description="ANK" evidence="3">
    <location>
        <begin position="1443"/>
        <end position="1474"/>
    </location>
</feature>
<evidence type="ECO:0000256" key="4">
    <source>
        <dbReference type="SAM" id="MobiDB-lite"/>
    </source>
</evidence>
<evidence type="ECO:0000256" key="2">
    <source>
        <dbReference type="ARBA" id="ARBA00023043"/>
    </source>
</evidence>
<evidence type="ECO:0000256" key="3">
    <source>
        <dbReference type="PROSITE-ProRule" id="PRU00023"/>
    </source>
</evidence>
<dbReference type="Pfam" id="PF12796">
    <property type="entry name" value="Ank_2"/>
    <property type="match status" value="5"/>
</dbReference>
<feature type="repeat" description="ANK" evidence="3">
    <location>
        <begin position="1203"/>
        <end position="1240"/>
    </location>
</feature>
<feature type="region of interest" description="Disordered" evidence="4">
    <location>
        <begin position="1658"/>
        <end position="1696"/>
    </location>
</feature>
<feature type="region of interest" description="Disordered" evidence="4">
    <location>
        <begin position="1586"/>
        <end position="1607"/>
    </location>
</feature>
<comment type="caution">
    <text evidence="5">The sequence shown here is derived from an EMBL/GenBank/DDBJ whole genome shotgun (WGS) entry which is preliminary data.</text>
</comment>
<dbReference type="EMBL" id="NMPR01000055">
    <property type="protein sequence ID" value="KAA8632408.1"/>
    <property type="molecule type" value="Genomic_DNA"/>
</dbReference>
<reference evidence="5 6" key="1">
    <citation type="submission" date="2017-07" db="EMBL/GenBank/DDBJ databases">
        <title>Genome sequence of the Sordaria macrospora wild type strain R19027.</title>
        <authorList>
            <person name="Nowrousian M."/>
            <person name="Teichert I."/>
            <person name="Kueck U."/>
        </authorList>
    </citation>
    <scope>NUCLEOTIDE SEQUENCE [LARGE SCALE GENOMIC DNA]</scope>
    <source>
        <strain evidence="5 6">R19027</strain>
        <tissue evidence="5">Mycelium</tissue>
    </source>
</reference>
<proteinExistence type="predicted"/>
<dbReference type="PROSITE" id="PS50297">
    <property type="entry name" value="ANK_REP_REGION"/>
    <property type="match status" value="4"/>
</dbReference>
<evidence type="ECO:0008006" key="7">
    <source>
        <dbReference type="Google" id="ProtNLM"/>
    </source>
</evidence>
<evidence type="ECO:0000313" key="6">
    <source>
        <dbReference type="Proteomes" id="UP000433876"/>
    </source>
</evidence>
<feature type="repeat" description="ANK" evidence="3">
    <location>
        <begin position="1071"/>
        <end position="1103"/>
    </location>
</feature>
<protein>
    <recommendedName>
        <fullName evidence="7">Ankyrin repeat protein</fullName>
    </recommendedName>
</protein>
<sequence length="1696" mass="188015">MSDLLSSRSSLSLYSPAASPSAGPSDALPLGDQLIEDDAQHAQYLDTGTEKQHHSGESRTEDEVPTSKDMGSLYVVSAPTSSVDGGPEPTSKSFDVIVVPGVYDRLSVVKDENTNPNVAPWIQELMDWLPSDSRLIYYRYKSDRLFSARWSREVVRDHAMHILRSLSRLRSSIGSQSRKILFVAYDIGGILVKDAMVTATHDLTSWSDILDMTRILVFMGYPHRCAGDLEMQNRLARFLYSADAPSEIRDTLPPLMILKLAEAIATVNAQFITSKIVFRVRLVNVFANETKLGIHEAFDMQTASSGFPLEMCLEESTEAKFPKLVEHLKTQIQQYLDLTLDSKRFLQERTVLSAAPPINPFCNTTSPHHVPPVSQIPEYEAWIKPGGPPMLHIYGTGSLHEVGELLFIARKGRAQDQNLPSHKRELVLYFSFERWDSRRNSVSAMVSTILAQIVGFELPTWKTLGGLIDWQCCEHGWIESDLLHWLFRFGTTSKHGSIVLILNHFDHCAEESQLAFFEWLSRLSLTVNGPWRVAITSYAACTALNQLPAGSYTSLDIDQYAKLSPRVPDLQADIHRLVTYRPDLLLDEDSISPFTQTVKNLAPSLRHLALTQTQTCTEQSGTTYAAIETVTAVLDQLFHCVANQELLRRFLVLMLYAKRPLSIWELDNALRVGVEDDKGPTLCSGLPEHPFLRDVSTLLTGIIKMDNMEVCIDHRLRGVLMARNSPGDSLPHTSQHVWDDLWRTAHHEMTNTCLEYLLDSKNKPTIENIIQAGGKRGMLIAQDHTSFCSYALHEWPYHFAQSSIAQQAVVIERFLKTHRNLETQLASGNWALSNAITRIEPPPTTYFPIFTGLGLLDVWEPRNSEDTARGIIEAAMRGQEKIVKTLLESLHDDPPFLDVLVAAASSGNESLLLHLTKHIKANSKDPTKIVWPPVLLHRASRLNLVTFAQELLDLGCSPAVEFPDSEHLSLTPLAYAIRNDHNETIRVMVKYPSLTTVKIWDEMTMLHYAAMWDNEEAITLLVNEAKLDIEAKDCDGCTSLFIAAYNGPRAVKRLLELGADPMMGISPSDKLEWTPLAYAASEGYEKCVQILLEHGADPNMSGQVSPLLEAVQAGHLEATSVLLDYGADPESSLVHACLITDFLQSSINNKPSIYELLLQKGLNANRADDNGWTPLHLAAYYHKPAITRLLLEHGADPDKQGDSGVTPLYFVLTAKDSTSAGLEVVRLLLEHKANPNIATRGMTPLHIAVISQSNPEFVSLLLEHNAEVDAACEWDGRSELGGTAVCFAASANRSDQMRLLIEAGADLRHQVDDGRSLIHLSAVNDTLPTLLEYLGRFDINATDERGRTALHTVGFINLTNIKRLVNVGAKLNVLDAAGRTPLREAVASKDMDKVLLLLSKGADPNLCDGLYGLPLSVASLHNSGELSELLLKHGSLVDAEDLLGRRPIHYAAWGGADNIQRLLDAGGDINVRDKLGRTPLHWAAQSGCTKAVERILAISPDQVDVPDEGGWTPLCSACIGGSFFFSLSWFGRPEVEGKDQLEVLRILIDHGASTSTHVTIGGKACDPYQIAKLCSAPEPVMRMLQRSSEDGSGGQVADATTTPDRNQRLRLNSDEDLLCDACGWEIKGRIHSDRTFNPAWDFCFRCYPIVKTLFPADHQFEEDDGPELEESKLESSSDSDVESSEEEEEDDDDDDE</sequence>
<dbReference type="InterPro" id="IPR002110">
    <property type="entry name" value="Ankyrin_rpt"/>
</dbReference>
<evidence type="ECO:0000256" key="1">
    <source>
        <dbReference type="ARBA" id="ARBA00022737"/>
    </source>
</evidence>
<feature type="compositionally biased region" description="Low complexity" evidence="4">
    <location>
        <begin position="1"/>
        <end position="30"/>
    </location>
</feature>
<dbReference type="Proteomes" id="UP000433876">
    <property type="component" value="Unassembled WGS sequence"/>
</dbReference>
<feature type="compositionally biased region" description="Acidic residues" evidence="4">
    <location>
        <begin position="1677"/>
        <end position="1696"/>
    </location>
</feature>
<dbReference type="PANTHER" id="PTHR24173:SF74">
    <property type="entry name" value="ANKYRIN REPEAT DOMAIN-CONTAINING PROTEIN 16"/>
    <property type="match status" value="1"/>
</dbReference>